<comment type="similarity">
    <text evidence="7">Belongs to the RecR family.</text>
</comment>
<dbReference type="Gene3D" id="3.40.1360.10">
    <property type="match status" value="1"/>
</dbReference>
<dbReference type="Proteomes" id="UP000231246">
    <property type="component" value="Unassembled WGS sequence"/>
</dbReference>
<dbReference type="PANTHER" id="PTHR30446">
    <property type="entry name" value="RECOMBINATION PROTEIN RECR"/>
    <property type="match status" value="1"/>
</dbReference>
<comment type="function">
    <text evidence="7">May play a role in DNA repair. It seems to be involved in an RecBC-independent recombinational process of DNA repair. It may act with RecF and RecO.</text>
</comment>
<proteinExistence type="inferred from homology"/>
<evidence type="ECO:0000256" key="3">
    <source>
        <dbReference type="ARBA" id="ARBA00022771"/>
    </source>
</evidence>
<protein>
    <recommendedName>
        <fullName evidence="7">Recombination protein RecR</fullName>
    </recommendedName>
</protein>
<dbReference type="HAMAP" id="MF_00017">
    <property type="entry name" value="RecR"/>
    <property type="match status" value="1"/>
</dbReference>
<dbReference type="InterPro" id="IPR015967">
    <property type="entry name" value="Rcmb_RecR_Znf"/>
</dbReference>
<dbReference type="GO" id="GO:0008270">
    <property type="term" value="F:zinc ion binding"/>
    <property type="evidence" value="ECO:0007669"/>
    <property type="project" value="UniProtKB-KW"/>
</dbReference>
<comment type="caution">
    <text evidence="9">The sequence shown here is derived from an EMBL/GenBank/DDBJ whole genome shotgun (WGS) entry which is preliminary data.</text>
</comment>
<dbReference type="AlphaFoldDB" id="A0A2H0BW02"/>
<gene>
    <name evidence="7" type="primary">recR</name>
    <name evidence="9" type="ORF">COW99_02180</name>
</gene>
<dbReference type="InterPro" id="IPR023627">
    <property type="entry name" value="Rcmb_RecR"/>
</dbReference>
<evidence type="ECO:0000313" key="9">
    <source>
        <dbReference type="EMBL" id="PIP61811.1"/>
    </source>
</evidence>
<dbReference type="Gene3D" id="6.10.250.240">
    <property type="match status" value="1"/>
</dbReference>
<keyword evidence="4 7" id="KW-0862">Zinc</keyword>
<dbReference type="CDD" id="cd01025">
    <property type="entry name" value="TOPRIM_recR"/>
    <property type="match status" value="1"/>
</dbReference>
<keyword evidence="5 7" id="KW-0233">DNA recombination</keyword>
<dbReference type="Pfam" id="PF21176">
    <property type="entry name" value="RecR_HhH"/>
    <property type="match status" value="1"/>
</dbReference>
<evidence type="ECO:0000313" key="10">
    <source>
        <dbReference type="Proteomes" id="UP000231246"/>
    </source>
</evidence>
<evidence type="ECO:0000256" key="4">
    <source>
        <dbReference type="ARBA" id="ARBA00022833"/>
    </source>
</evidence>
<evidence type="ECO:0000256" key="7">
    <source>
        <dbReference type="HAMAP-Rule" id="MF_00017"/>
    </source>
</evidence>
<reference evidence="9 10" key="1">
    <citation type="submission" date="2017-09" db="EMBL/GenBank/DDBJ databases">
        <title>Depth-based differentiation of microbial function through sediment-hosted aquifers and enrichment of novel symbionts in the deep terrestrial subsurface.</title>
        <authorList>
            <person name="Probst A.J."/>
            <person name="Ladd B."/>
            <person name="Jarett J.K."/>
            <person name="Geller-Mcgrath D.E."/>
            <person name="Sieber C.M."/>
            <person name="Emerson J.B."/>
            <person name="Anantharaman K."/>
            <person name="Thomas B.C."/>
            <person name="Malmstrom R."/>
            <person name="Stieglmeier M."/>
            <person name="Klingl A."/>
            <person name="Woyke T."/>
            <person name="Ryan C.M."/>
            <person name="Banfield J.F."/>
        </authorList>
    </citation>
    <scope>NUCLEOTIDE SEQUENCE [LARGE SCALE GENOMIC DNA]</scope>
    <source>
        <strain evidence="9">CG22_combo_CG10-13_8_21_14_all_38_20</strain>
    </source>
</reference>
<keyword evidence="1 7" id="KW-0479">Metal-binding</keyword>
<dbReference type="PANTHER" id="PTHR30446:SF0">
    <property type="entry name" value="RECOMBINATION PROTEIN RECR"/>
    <property type="match status" value="1"/>
</dbReference>
<dbReference type="Pfam" id="PF02132">
    <property type="entry name" value="RecR_ZnF"/>
    <property type="match status" value="1"/>
</dbReference>
<dbReference type="GO" id="GO:0006310">
    <property type="term" value="P:DNA recombination"/>
    <property type="evidence" value="ECO:0007669"/>
    <property type="project" value="UniProtKB-UniRule"/>
</dbReference>
<dbReference type="InterPro" id="IPR006171">
    <property type="entry name" value="TOPRIM_dom"/>
</dbReference>
<evidence type="ECO:0000256" key="6">
    <source>
        <dbReference type="ARBA" id="ARBA00023204"/>
    </source>
</evidence>
<dbReference type="Gene3D" id="1.10.8.420">
    <property type="entry name" value="RecR Domain 1"/>
    <property type="match status" value="1"/>
</dbReference>
<dbReference type="SMART" id="SM00493">
    <property type="entry name" value="TOPRIM"/>
    <property type="match status" value="1"/>
</dbReference>
<keyword evidence="6 7" id="KW-0234">DNA repair</keyword>
<dbReference type="NCBIfam" id="TIGR00615">
    <property type="entry name" value="recR"/>
    <property type="match status" value="1"/>
</dbReference>
<dbReference type="GO" id="GO:0006281">
    <property type="term" value="P:DNA repair"/>
    <property type="evidence" value="ECO:0007669"/>
    <property type="project" value="UniProtKB-UniRule"/>
</dbReference>
<dbReference type="Pfam" id="PF21175">
    <property type="entry name" value="RecR_C"/>
    <property type="match status" value="1"/>
</dbReference>
<dbReference type="InterPro" id="IPR000093">
    <property type="entry name" value="DNA_Rcmb_RecR"/>
</dbReference>
<name>A0A2H0BW02_9BACT</name>
<evidence type="ECO:0000256" key="5">
    <source>
        <dbReference type="ARBA" id="ARBA00023172"/>
    </source>
</evidence>
<keyword evidence="3 7" id="KW-0863">Zinc-finger</keyword>
<evidence type="ECO:0000256" key="2">
    <source>
        <dbReference type="ARBA" id="ARBA00022763"/>
    </source>
</evidence>
<dbReference type="GO" id="GO:0003677">
    <property type="term" value="F:DNA binding"/>
    <property type="evidence" value="ECO:0007669"/>
    <property type="project" value="UniProtKB-UniRule"/>
</dbReference>
<evidence type="ECO:0000256" key="1">
    <source>
        <dbReference type="ARBA" id="ARBA00022723"/>
    </source>
</evidence>
<dbReference type="PROSITE" id="PS50880">
    <property type="entry name" value="TOPRIM"/>
    <property type="match status" value="1"/>
</dbReference>
<feature type="domain" description="Toprim" evidence="8">
    <location>
        <begin position="81"/>
        <end position="181"/>
    </location>
</feature>
<feature type="zinc finger region" description="C4-type" evidence="7">
    <location>
        <begin position="58"/>
        <end position="73"/>
    </location>
</feature>
<organism evidence="9 10">
    <name type="scientific">Candidatus Roizmanbacteria bacterium CG22_combo_CG10-13_8_21_14_all_38_20</name>
    <dbReference type="NCBI Taxonomy" id="1974862"/>
    <lineage>
        <taxon>Bacteria</taxon>
        <taxon>Candidatus Roizmaniibacteriota</taxon>
    </lineage>
</organism>
<evidence type="ECO:0000259" key="8">
    <source>
        <dbReference type="PROSITE" id="PS50880"/>
    </source>
</evidence>
<dbReference type="InterPro" id="IPR034137">
    <property type="entry name" value="TOPRIM_RecR"/>
</dbReference>
<sequence length="204" mass="22901">MAKLPKPLQNVIDAFERLPGIGSRSAQRLGFYLVNVPEYELTKFADALIELKRGTVKCSICYNVSESEPCYVCGDNSREETTLLVVEQPIDVLNFEKMGRYKGQYHVLHGRIDPLNNIGPDDIYIDQLLKRLSKSAIKELILALNPDMEGEATAMYISKQLTDKTKLKQKLKITRLANGLPVGSSVEFADEITLGRALEGRREL</sequence>
<dbReference type="Gene3D" id="3.30.60.80">
    <property type="match status" value="1"/>
</dbReference>
<dbReference type="Pfam" id="PF13662">
    <property type="entry name" value="Toprim_4"/>
    <property type="match status" value="1"/>
</dbReference>
<accession>A0A2H0BW02</accession>
<dbReference type="SUPFAM" id="SSF111304">
    <property type="entry name" value="Recombination protein RecR"/>
    <property type="match status" value="1"/>
</dbReference>
<dbReference type="EMBL" id="PCTA01000015">
    <property type="protein sequence ID" value="PIP61811.1"/>
    <property type="molecule type" value="Genomic_DNA"/>
</dbReference>
<keyword evidence="2 7" id="KW-0227">DNA damage</keyword>